<gene>
    <name evidence="2" type="ORF">QR680_017998</name>
</gene>
<sequence>MFTQGQAVPLFTMRPIFCLLLVAFLLPSLDAKRLICRICTAFVGSAQEALENDDSSIDEIAKEVCEKHFKDNFIEHIVCNTLSQALIPMLEDDIRDQAGSIKNIKAC</sequence>
<evidence type="ECO:0000313" key="3">
    <source>
        <dbReference type="Proteomes" id="UP001175271"/>
    </source>
</evidence>
<feature type="signal peptide" evidence="1">
    <location>
        <begin position="1"/>
        <end position="31"/>
    </location>
</feature>
<dbReference type="Proteomes" id="UP001175271">
    <property type="component" value="Unassembled WGS sequence"/>
</dbReference>
<proteinExistence type="predicted"/>
<evidence type="ECO:0000256" key="1">
    <source>
        <dbReference type="SAM" id="SignalP"/>
    </source>
</evidence>
<feature type="chain" id="PRO_5041313121" description="Saposin B-type domain-containing protein" evidence="1">
    <location>
        <begin position="32"/>
        <end position="107"/>
    </location>
</feature>
<evidence type="ECO:0008006" key="4">
    <source>
        <dbReference type="Google" id="ProtNLM"/>
    </source>
</evidence>
<comment type="caution">
    <text evidence="2">The sequence shown here is derived from an EMBL/GenBank/DDBJ whole genome shotgun (WGS) entry which is preliminary data.</text>
</comment>
<dbReference type="AlphaFoldDB" id="A0AA39LQB1"/>
<keyword evidence="1" id="KW-0732">Signal</keyword>
<keyword evidence="3" id="KW-1185">Reference proteome</keyword>
<dbReference type="EMBL" id="JAUCMV010000004">
    <property type="protein sequence ID" value="KAK0405440.1"/>
    <property type="molecule type" value="Genomic_DNA"/>
</dbReference>
<organism evidence="2 3">
    <name type="scientific">Steinernema hermaphroditum</name>
    <dbReference type="NCBI Taxonomy" id="289476"/>
    <lineage>
        <taxon>Eukaryota</taxon>
        <taxon>Metazoa</taxon>
        <taxon>Ecdysozoa</taxon>
        <taxon>Nematoda</taxon>
        <taxon>Chromadorea</taxon>
        <taxon>Rhabditida</taxon>
        <taxon>Tylenchina</taxon>
        <taxon>Panagrolaimomorpha</taxon>
        <taxon>Strongyloidoidea</taxon>
        <taxon>Steinernematidae</taxon>
        <taxon>Steinernema</taxon>
    </lineage>
</organism>
<accession>A0AA39LQB1</accession>
<evidence type="ECO:0000313" key="2">
    <source>
        <dbReference type="EMBL" id="KAK0405440.1"/>
    </source>
</evidence>
<protein>
    <recommendedName>
        <fullName evidence="4">Saposin B-type domain-containing protein</fullName>
    </recommendedName>
</protein>
<reference evidence="2" key="1">
    <citation type="submission" date="2023-06" db="EMBL/GenBank/DDBJ databases">
        <title>Genomic analysis of the entomopathogenic nematode Steinernema hermaphroditum.</title>
        <authorList>
            <person name="Schwarz E.M."/>
            <person name="Heppert J.K."/>
            <person name="Baniya A."/>
            <person name="Schwartz H.T."/>
            <person name="Tan C.-H."/>
            <person name="Antoshechkin I."/>
            <person name="Sternberg P.W."/>
            <person name="Goodrich-Blair H."/>
            <person name="Dillman A.R."/>
        </authorList>
    </citation>
    <scope>NUCLEOTIDE SEQUENCE</scope>
    <source>
        <strain evidence="2">PS9179</strain>
        <tissue evidence="2">Whole animal</tissue>
    </source>
</reference>
<name>A0AA39LQB1_9BILA</name>
<dbReference type="SUPFAM" id="SSF47862">
    <property type="entry name" value="Saposin"/>
    <property type="match status" value="1"/>
</dbReference>
<dbReference type="InterPro" id="IPR011001">
    <property type="entry name" value="Saposin-like"/>
</dbReference>